<protein>
    <recommendedName>
        <fullName evidence="4">Dockerin type 1</fullName>
    </recommendedName>
</protein>
<accession>A0A2I2FVZ8</accession>
<dbReference type="EMBL" id="MSFO01000008">
    <property type="protein sequence ID" value="PLB44795.1"/>
    <property type="molecule type" value="Genomic_DNA"/>
</dbReference>
<evidence type="ECO:0000256" key="1">
    <source>
        <dbReference type="SAM" id="MobiDB-lite"/>
    </source>
</evidence>
<proteinExistence type="predicted"/>
<keyword evidence="3" id="KW-1185">Reference proteome</keyword>
<dbReference type="VEuPathDB" id="FungiDB:P170DRAFT_366130"/>
<feature type="region of interest" description="Disordered" evidence="1">
    <location>
        <begin position="226"/>
        <end position="250"/>
    </location>
</feature>
<comment type="caution">
    <text evidence="2">The sequence shown here is derived from an EMBL/GenBank/DDBJ whole genome shotgun (WGS) entry which is preliminary data.</text>
</comment>
<evidence type="ECO:0000313" key="2">
    <source>
        <dbReference type="EMBL" id="PLB44795.1"/>
    </source>
</evidence>
<evidence type="ECO:0000313" key="3">
    <source>
        <dbReference type="Proteomes" id="UP000234275"/>
    </source>
</evidence>
<dbReference type="RefSeq" id="XP_024700097.1">
    <property type="nucleotide sequence ID" value="XM_024844745.1"/>
</dbReference>
<dbReference type="OrthoDB" id="9978204at2759"/>
<organism evidence="2 3">
    <name type="scientific">Aspergillus steynii IBT 23096</name>
    <dbReference type="NCBI Taxonomy" id="1392250"/>
    <lineage>
        <taxon>Eukaryota</taxon>
        <taxon>Fungi</taxon>
        <taxon>Dikarya</taxon>
        <taxon>Ascomycota</taxon>
        <taxon>Pezizomycotina</taxon>
        <taxon>Eurotiomycetes</taxon>
        <taxon>Eurotiomycetidae</taxon>
        <taxon>Eurotiales</taxon>
        <taxon>Aspergillaceae</taxon>
        <taxon>Aspergillus</taxon>
        <taxon>Aspergillus subgen. Circumdati</taxon>
    </lineage>
</organism>
<name>A0A2I2FVZ8_9EURO</name>
<gene>
    <name evidence="2" type="ORF">P170DRAFT_366130</name>
</gene>
<evidence type="ECO:0008006" key="4">
    <source>
        <dbReference type="Google" id="ProtNLM"/>
    </source>
</evidence>
<sequence length="446" mass="49385">MTSPIIHILGDDPHTTHRLNACAYQQSAITTFNGWQYVAFYTSSPTAARRVTLARRALQTQSWQYLTFNDYEQTTDDGHNTISIGICPGDATIHLSFDHHCDVLKYRISRLGLAADTDESSWVGDNFSPIQNHLPGQGPSPLKDVTYPRFLPAGRDLYFECRIGKAGAGSDILHRYTPATAQFTSLGTYLVGHRCNPYPNGISFHPETAALHVTWTNRHFIDYDGADDQDSTAHKAQAGPNGPENNEGLYHSYSTDGGATWLNSAGGLVASLSPETTTGLDSQDARLRVKIIPRDSGIMNQEAQYIDSHGGVHVLNRENTSGREMWVHYYRDPGVGGWSFYAVPGVFPTATGPRGKVVYCGRSNVVYLVLPGNTQDGLIIARMSGLQSLDREFEVVWRRRGYVGEPLVDEEAFLHFGILSVFTMLEKDPAERRIAVLQFDVDELAK</sequence>
<dbReference type="Pfam" id="PF15892">
    <property type="entry name" value="BNR_4"/>
    <property type="match status" value="1"/>
</dbReference>
<dbReference type="Proteomes" id="UP000234275">
    <property type="component" value="Unassembled WGS sequence"/>
</dbReference>
<dbReference type="GeneID" id="36552445"/>
<dbReference type="AlphaFoldDB" id="A0A2I2FVZ8"/>
<reference evidence="2 3" key="1">
    <citation type="submission" date="2016-12" db="EMBL/GenBank/DDBJ databases">
        <title>The genomes of Aspergillus section Nigri reveals drivers in fungal speciation.</title>
        <authorList>
            <consortium name="DOE Joint Genome Institute"/>
            <person name="Vesth T.C."/>
            <person name="Nybo J."/>
            <person name="Theobald S."/>
            <person name="Brandl J."/>
            <person name="Frisvad J.C."/>
            <person name="Nielsen K.F."/>
            <person name="Lyhne E.K."/>
            <person name="Kogle M.E."/>
            <person name="Kuo A."/>
            <person name="Riley R."/>
            <person name="Clum A."/>
            <person name="Nolan M."/>
            <person name="Lipzen A."/>
            <person name="Salamov A."/>
            <person name="Henrissat B."/>
            <person name="Wiebenga A."/>
            <person name="De Vries R.P."/>
            <person name="Grigoriev I.V."/>
            <person name="Mortensen U.H."/>
            <person name="Andersen M.R."/>
            <person name="Baker S.E."/>
        </authorList>
    </citation>
    <scope>NUCLEOTIDE SEQUENCE [LARGE SCALE GENOMIC DNA]</scope>
    <source>
        <strain evidence="2 3">IBT 23096</strain>
    </source>
</reference>